<feature type="region of interest" description="Disordered" evidence="18">
    <location>
        <begin position="1"/>
        <end position="20"/>
    </location>
</feature>
<evidence type="ECO:0000256" key="14">
    <source>
        <dbReference type="ARBA" id="ARBA00022909"/>
    </source>
</evidence>
<dbReference type="AlphaFoldDB" id="A0A172QVD3"/>
<accession>A0A172QVD3</accession>
<proteinExistence type="inferred from homology"/>
<dbReference type="GO" id="GO:0046872">
    <property type="term" value="F:metal ion binding"/>
    <property type="evidence" value="ECO:0007669"/>
    <property type="project" value="UniProtKB-KW"/>
</dbReference>
<keyword evidence="11" id="KW-0547">Nucleotide-binding</keyword>
<evidence type="ECO:0000256" key="9">
    <source>
        <dbReference type="ARBA" id="ARBA00022598"/>
    </source>
</evidence>
<evidence type="ECO:0000256" key="11">
    <source>
        <dbReference type="ARBA" id="ARBA00022741"/>
    </source>
</evidence>
<evidence type="ECO:0000256" key="15">
    <source>
        <dbReference type="ARBA" id="ARBA00030592"/>
    </source>
</evidence>
<dbReference type="EC" id="6.3.2.12" evidence="6"/>
<dbReference type="GO" id="GO:0005524">
    <property type="term" value="F:ATP binding"/>
    <property type="evidence" value="ECO:0007669"/>
    <property type="project" value="UniProtKB-KW"/>
</dbReference>
<dbReference type="GO" id="GO:0005737">
    <property type="term" value="C:cytoplasm"/>
    <property type="evidence" value="ECO:0007669"/>
    <property type="project" value="TreeGrafter"/>
</dbReference>
<comment type="subunit">
    <text evidence="5">Monomer.</text>
</comment>
<dbReference type="GO" id="GO:0046656">
    <property type="term" value="P:folic acid biosynthetic process"/>
    <property type="evidence" value="ECO:0007669"/>
    <property type="project" value="UniProtKB-KW"/>
</dbReference>
<gene>
    <name evidence="21" type="ORF">ccrud_10560</name>
</gene>
<dbReference type="InterPro" id="IPR036615">
    <property type="entry name" value="Mur_ligase_C_dom_sf"/>
</dbReference>
<dbReference type="Proteomes" id="UP000076929">
    <property type="component" value="Chromosome"/>
</dbReference>
<dbReference type="GO" id="GO:0004326">
    <property type="term" value="F:tetrahydrofolylpolyglutamate synthase activity"/>
    <property type="evidence" value="ECO:0007669"/>
    <property type="project" value="UniProtKB-EC"/>
</dbReference>
<comment type="cofactor">
    <cofactor evidence="1">
        <name>Mg(2+)</name>
        <dbReference type="ChEBI" id="CHEBI:18420"/>
    </cofactor>
</comment>
<feature type="domain" description="Mur ligase central" evidence="20">
    <location>
        <begin position="186"/>
        <end position="340"/>
    </location>
</feature>
<keyword evidence="14" id="KW-0289">Folate biosynthesis</keyword>
<keyword evidence="10" id="KW-0479">Metal-binding</keyword>
<comment type="catalytic activity">
    <reaction evidence="17">
        <text>7,8-dihydropteroate + L-glutamate + ATP = 7,8-dihydrofolate + ADP + phosphate + H(+)</text>
        <dbReference type="Rhea" id="RHEA:23584"/>
        <dbReference type="ChEBI" id="CHEBI:15378"/>
        <dbReference type="ChEBI" id="CHEBI:17839"/>
        <dbReference type="ChEBI" id="CHEBI:29985"/>
        <dbReference type="ChEBI" id="CHEBI:30616"/>
        <dbReference type="ChEBI" id="CHEBI:43474"/>
        <dbReference type="ChEBI" id="CHEBI:57451"/>
        <dbReference type="ChEBI" id="CHEBI:456216"/>
        <dbReference type="EC" id="6.3.2.12"/>
    </reaction>
</comment>
<dbReference type="InterPro" id="IPR004101">
    <property type="entry name" value="Mur_ligase_C"/>
</dbReference>
<evidence type="ECO:0000256" key="16">
    <source>
        <dbReference type="ARBA" id="ARBA00047493"/>
    </source>
</evidence>
<evidence type="ECO:0000256" key="3">
    <source>
        <dbReference type="ARBA" id="ARBA00005150"/>
    </source>
</evidence>
<evidence type="ECO:0000259" key="20">
    <source>
        <dbReference type="Pfam" id="PF08245"/>
    </source>
</evidence>
<evidence type="ECO:0000313" key="21">
    <source>
        <dbReference type="EMBL" id="ANE04601.1"/>
    </source>
</evidence>
<evidence type="ECO:0000256" key="6">
    <source>
        <dbReference type="ARBA" id="ARBA00013023"/>
    </source>
</evidence>
<evidence type="ECO:0000256" key="4">
    <source>
        <dbReference type="ARBA" id="ARBA00008276"/>
    </source>
</evidence>
<evidence type="ECO:0000256" key="18">
    <source>
        <dbReference type="SAM" id="MobiDB-lite"/>
    </source>
</evidence>
<dbReference type="STRING" id="1652495.ccrud_10560"/>
<reference evidence="21 22" key="1">
    <citation type="submission" date="2016-05" db="EMBL/GenBank/DDBJ databases">
        <title>Complete genome sequence of Corynebacterium crudilactis, a new Corynebacterium species isolated from raw cow's milk.</title>
        <authorList>
            <person name="Christian R."/>
            <person name="Zimmermann J."/>
            <person name="Lipski A."/>
            <person name="Kalinowski J."/>
        </authorList>
    </citation>
    <scope>NUCLEOTIDE SEQUENCE [LARGE SCALE GENOMIC DNA]</scope>
    <source>
        <strain evidence="21 22">JZ16</strain>
    </source>
</reference>
<dbReference type="EC" id="6.3.2.17" evidence="7"/>
<organism evidence="21 22">
    <name type="scientific">Corynebacterium crudilactis</name>
    <dbReference type="NCBI Taxonomy" id="1652495"/>
    <lineage>
        <taxon>Bacteria</taxon>
        <taxon>Bacillati</taxon>
        <taxon>Actinomycetota</taxon>
        <taxon>Actinomycetes</taxon>
        <taxon>Mycobacteriales</taxon>
        <taxon>Corynebacteriaceae</taxon>
        <taxon>Corynebacterium</taxon>
    </lineage>
</organism>
<dbReference type="InterPro" id="IPR001645">
    <property type="entry name" value="Folylpolyglutamate_synth"/>
</dbReference>
<evidence type="ECO:0000256" key="10">
    <source>
        <dbReference type="ARBA" id="ARBA00022723"/>
    </source>
</evidence>
<evidence type="ECO:0000256" key="12">
    <source>
        <dbReference type="ARBA" id="ARBA00022840"/>
    </source>
</evidence>
<feature type="domain" description="Mur ligase C-terminal" evidence="19">
    <location>
        <begin position="368"/>
        <end position="483"/>
    </location>
</feature>
<evidence type="ECO:0000256" key="5">
    <source>
        <dbReference type="ARBA" id="ARBA00011245"/>
    </source>
</evidence>
<protein>
    <recommendedName>
        <fullName evidence="8">Dihydrofolate synthase/folylpolyglutamate synthase</fullName>
        <ecNumber evidence="6">6.3.2.12</ecNumber>
        <ecNumber evidence="7">6.3.2.17</ecNumber>
    </recommendedName>
    <alternativeName>
        <fullName evidence="15">Tetrahydrofolylpolyglutamate synthase</fullName>
    </alternativeName>
</protein>
<comment type="pathway">
    <text evidence="3">Cofactor biosynthesis; tetrahydrofolylpolyglutamate biosynthesis.</text>
</comment>
<evidence type="ECO:0000256" key="13">
    <source>
        <dbReference type="ARBA" id="ARBA00022842"/>
    </source>
</evidence>
<dbReference type="InterPro" id="IPR018109">
    <property type="entry name" value="Folylpolyglutamate_synth_CS"/>
</dbReference>
<keyword evidence="13" id="KW-0460">Magnesium</keyword>
<evidence type="ECO:0000259" key="19">
    <source>
        <dbReference type="Pfam" id="PF02875"/>
    </source>
</evidence>
<dbReference type="RefSeq" id="WP_066567311.1">
    <property type="nucleotide sequence ID" value="NZ_CP015622.1"/>
</dbReference>
<evidence type="ECO:0000256" key="7">
    <source>
        <dbReference type="ARBA" id="ARBA00013025"/>
    </source>
</evidence>
<comment type="pathway">
    <text evidence="2">Cofactor biosynthesis; tetrahydrofolate biosynthesis; 7,8-dihydrofolate from 2-amino-4-hydroxy-6-hydroxymethyl-7,8-dihydropteridine diphosphate and 4-aminobenzoate: step 2/2.</text>
</comment>
<keyword evidence="9" id="KW-0436">Ligase</keyword>
<dbReference type="SUPFAM" id="SSF53244">
    <property type="entry name" value="MurD-like peptide ligases, peptide-binding domain"/>
    <property type="match status" value="1"/>
</dbReference>
<dbReference type="KEGG" id="ccjz:ccrud_10560"/>
<dbReference type="FunFam" id="3.40.1190.10:FF:000004">
    <property type="entry name" value="Dihydrofolate synthase/folylpolyglutamate synthase"/>
    <property type="match status" value="1"/>
</dbReference>
<dbReference type="GO" id="GO:0008841">
    <property type="term" value="F:dihydrofolate synthase activity"/>
    <property type="evidence" value="ECO:0007669"/>
    <property type="project" value="UniProtKB-EC"/>
</dbReference>
<keyword evidence="12" id="KW-0067">ATP-binding</keyword>
<evidence type="ECO:0000256" key="1">
    <source>
        <dbReference type="ARBA" id="ARBA00001946"/>
    </source>
</evidence>
<comment type="similarity">
    <text evidence="4">Belongs to the folylpolyglutamate synthase family.</text>
</comment>
<name>A0A172QVD3_9CORY</name>
<evidence type="ECO:0000256" key="17">
    <source>
        <dbReference type="ARBA" id="ARBA00049161"/>
    </source>
</evidence>
<dbReference type="NCBIfam" id="TIGR01499">
    <property type="entry name" value="folC"/>
    <property type="match status" value="1"/>
</dbReference>
<sequence length="510" mass="54554">MANNFEAAHPGNEDNEDVTLGDVTLGETGLSLPIDLTGEVEAPASEEITQEDLLRLAQVEAELDLRWLETEIDPTFRRMSYVMDLMGQPQDAFPAIHVAGTNGKTSTTRMIESLLRAFHRRTGRTTSPHLQLVTERIAIDGKPIHPRDFVRIYEEIKPYIEMTDAWSEAEGGPRMSKFEVLIALAYAGFADAPVDVAVVEVGLGGRWDATNVINAAVSVITPVGMDHIDRLGNTLAEIAGEKAGIIKARPAVEDGVETEANVVIVGKQEPEAMTVILQQAVDTDAAVARLNMEFGVVESAVAVGGQQLTIKGLGGEYTDIFLPLSGAHQADNAAVALAAVEAFFGASAGRTLDIETVREGFAQVQSPGRLERLRSAPAVFIDAAHNPHGAAALGAALDRDFEFRRLVGVVGVLGDKDARGILEALEPYIHEIVCTQTASERALDAYELAEYAREIYGDERVHVQEDLAGAVELAIELAEDTDVQSGSGVVITGSIVTAGDARTLFGKEPA</sequence>
<evidence type="ECO:0000256" key="2">
    <source>
        <dbReference type="ARBA" id="ARBA00004799"/>
    </source>
</evidence>
<dbReference type="InterPro" id="IPR036565">
    <property type="entry name" value="Mur-like_cat_sf"/>
</dbReference>
<comment type="catalytic activity">
    <reaction evidence="16">
        <text>(6S)-5,6,7,8-tetrahydrofolyl-(gamma-L-Glu)(n) + L-glutamate + ATP = (6S)-5,6,7,8-tetrahydrofolyl-(gamma-L-Glu)(n+1) + ADP + phosphate + H(+)</text>
        <dbReference type="Rhea" id="RHEA:10580"/>
        <dbReference type="Rhea" id="RHEA-COMP:14738"/>
        <dbReference type="Rhea" id="RHEA-COMP:14740"/>
        <dbReference type="ChEBI" id="CHEBI:15378"/>
        <dbReference type="ChEBI" id="CHEBI:29985"/>
        <dbReference type="ChEBI" id="CHEBI:30616"/>
        <dbReference type="ChEBI" id="CHEBI:43474"/>
        <dbReference type="ChEBI" id="CHEBI:141005"/>
        <dbReference type="ChEBI" id="CHEBI:456216"/>
        <dbReference type="EC" id="6.3.2.17"/>
    </reaction>
</comment>
<dbReference type="EMBL" id="CP015622">
    <property type="protein sequence ID" value="ANE04601.1"/>
    <property type="molecule type" value="Genomic_DNA"/>
</dbReference>
<dbReference type="Pfam" id="PF08245">
    <property type="entry name" value="Mur_ligase_M"/>
    <property type="match status" value="1"/>
</dbReference>
<evidence type="ECO:0000313" key="22">
    <source>
        <dbReference type="Proteomes" id="UP000076929"/>
    </source>
</evidence>
<dbReference type="Pfam" id="PF02875">
    <property type="entry name" value="Mur_ligase_C"/>
    <property type="match status" value="1"/>
</dbReference>
<dbReference type="PANTHER" id="PTHR11136:SF0">
    <property type="entry name" value="DIHYDROFOLATE SYNTHETASE-RELATED"/>
    <property type="match status" value="1"/>
</dbReference>
<dbReference type="InterPro" id="IPR013221">
    <property type="entry name" value="Mur_ligase_cen"/>
</dbReference>
<dbReference type="PANTHER" id="PTHR11136">
    <property type="entry name" value="FOLYLPOLYGLUTAMATE SYNTHASE-RELATED"/>
    <property type="match status" value="1"/>
</dbReference>
<dbReference type="NCBIfam" id="NF047860">
    <property type="entry name" value="Tet-DihydfolSynFolCMyb"/>
    <property type="match status" value="1"/>
</dbReference>
<keyword evidence="22" id="KW-1185">Reference proteome</keyword>
<evidence type="ECO:0000256" key="8">
    <source>
        <dbReference type="ARBA" id="ARBA00019357"/>
    </source>
</evidence>
<dbReference type="Gene3D" id="3.40.1190.10">
    <property type="entry name" value="Mur-like, catalytic domain"/>
    <property type="match status" value="1"/>
</dbReference>
<dbReference type="PROSITE" id="PS01012">
    <property type="entry name" value="FOLYLPOLYGLU_SYNT_2"/>
    <property type="match status" value="1"/>
</dbReference>
<dbReference type="Gene3D" id="3.90.190.20">
    <property type="entry name" value="Mur ligase, C-terminal domain"/>
    <property type="match status" value="1"/>
</dbReference>
<dbReference type="SUPFAM" id="SSF53623">
    <property type="entry name" value="MurD-like peptide ligases, catalytic domain"/>
    <property type="match status" value="1"/>
</dbReference>